<dbReference type="AlphaFoldDB" id="A0AAD5UVH9"/>
<evidence type="ECO:0000256" key="1">
    <source>
        <dbReference type="SAM" id="MobiDB-lite"/>
    </source>
</evidence>
<reference evidence="2" key="1">
    <citation type="submission" date="2022-07" db="EMBL/GenBank/DDBJ databases">
        <title>Genome Sequence of Physisporinus lineatus.</title>
        <authorList>
            <person name="Buettner E."/>
        </authorList>
    </citation>
    <scope>NUCLEOTIDE SEQUENCE</scope>
    <source>
        <strain evidence="2">VT162</strain>
    </source>
</reference>
<protein>
    <submittedName>
        <fullName evidence="2">Uncharacterized protein</fullName>
    </submittedName>
</protein>
<sequence length="215" mass="22774">MSSPIAIPRTNVNSAARDPVEVSSSVSSNASSTTGLYVPVHKRGGSSVSSSPTSVPPATPTRSKNRKSNSRSRSPGKGGRAVPIHDHHDIVMKGSSIDSHIPHNTIIPNQAQHYTISDLLSLAPHAHIASSQLEGVHSAMDLIASTMSKSGAKDKRRTPGRGRDQQPKAQRVSVAAEGPKRRRGVWGWKPHEHAGAGVVAEGNWRHAPALVFSQA</sequence>
<keyword evidence="3" id="KW-1185">Reference proteome</keyword>
<proteinExistence type="predicted"/>
<feature type="region of interest" description="Disordered" evidence="1">
    <location>
        <begin position="147"/>
        <end position="187"/>
    </location>
</feature>
<feature type="compositionally biased region" description="Low complexity" evidence="1">
    <location>
        <begin position="21"/>
        <end position="32"/>
    </location>
</feature>
<accession>A0AAD5UVH9</accession>
<comment type="caution">
    <text evidence="2">The sequence shown here is derived from an EMBL/GenBank/DDBJ whole genome shotgun (WGS) entry which is preliminary data.</text>
</comment>
<name>A0AAD5UVH9_9APHY</name>
<organism evidence="2 3">
    <name type="scientific">Meripilus lineatus</name>
    <dbReference type="NCBI Taxonomy" id="2056292"/>
    <lineage>
        <taxon>Eukaryota</taxon>
        <taxon>Fungi</taxon>
        <taxon>Dikarya</taxon>
        <taxon>Basidiomycota</taxon>
        <taxon>Agaricomycotina</taxon>
        <taxon>Agaricomycetes</taxon>
        <taxon>Polyporales</taxon>
        <taxon>Meripilaceae</taxon>
        <taxon>Meripilus</taxon>
    </lineage>
</organism>
<feature type="region of interest" description="Disordered" evidence="1">
    <location>
        <begin position="1"/>
        <end position="85"/>
    </location>
</feature>
<gene>
    <name evidence="2" type="ORF">NLI96_g9403</name>
</gene>
<dbReference type="Proteomes" id="UP001212997">
    <property type="component" value="Unassembled WGS sequence"/>
</dbReference>
<dbReference type="EMBL" id="JANAWD010000473">
    <property type="protein sequence ID" value="KAJ3478941.1"/>
    <property type="molecule type" value="Genomic_DNA"/>
</dbReference>
<evidence type="ECO:0000313" key="3">
    <source>
        <dbReference type="Proteomes" id="UP001212997"/>
    </source>
</evidence>
<evidence type="ECO:0000313" key="2">
    <source>
        <dbReference type="EMBL" id="KAJ3478941.1"/>
    </source>
</evidence>